<keyword evidence="1" id="KW-0812">Transmembrane</keyword>
<dbReference type="AlphaFoldDB" id="A0A350P530"/>
<dbReference type="Pfam" id="PF05569">
    <property type="entry name" value="Peptidase_M56"/>
    <property type="match status" value="1"/>
</dbReference>
<evidence type="ECO:0000313" key="5">
    <source>
        <dbReference type="Proteomes" id="UP000263517"/>
    </source>
</evidence>
<name>A0A350P530_9ALTE</name>
<proteinExistence type="predicted"/>
<evidence type="ECO:0000313" key="6">
    <source>
        <dbReference type="Proteomes" id="UP000264779"/>
    </source>
</evidence>
<evidence type="ECO:0000313" key="3">
    <source>
        <dbReference type="EMBL" id="HAW76397.1"/>
    </source>
</evidence>
<sequence>MRRRMTDTSFLAHLASWLLLSLLLSWCVAGCWRVANTQRVPFSPDVQVKLLFTLVWLPFACAAFSLIINELPPISRYLVGEHCHESHCGPHDLYIPTSSTLGAGVLAFAIGLLCVTIVMMARQLYLNKRFHQLLQLASARSPANSCANFCNSASGPQADMKQFYQRVDSQVPSAWCAGLLRPQIYVSQGLVEKLTDNQLNLVLLHEFNHVRQLDNIKLMCVRYFMILWPKRWRTAYRHAFINGLELRSDMFALHNAGHYASLDDLPLCVCQQAGEQGASSERRERLNRLLTQPQNTLMQYAVSYISVCVFGMILTLIAVAVGHPLMEFLLQ</sequence>
<dbReference type="Proteomes" id="UP000264779">
    <property type="component" value="Unassembled WGS sequence"/>
</dbReference>
<reference evidence="5 6" key="1">
    <citation type="journal article" date="2018" name="Nat. Biotechnol.">
        <title>A standardized bacterial taxonomy based on genome phylogeny substantially revises the tree of life.</title>
        <authorList>
            <person name="Parks D.H."/>
            <person name="Chuvochina M."/>
            <person name="Waite D.W."/>
            <person name="Rinke C."/>
            <person name="Skarshewski A."/>
            <person name="Chaumeil P.A."/>
            <person name="Hugenholtz P."/>
        </authorList>
    </citation>
    <scope>NUCLEOTIDE SEQUENCE [LARGE SCALE GENOMIC DNA]</scope>
    <source>
        <strain evidence="4">UBA11621</strain>
        <strain evidence="3">UBA11978</strain>
    </source>
</reference>
<dbReference type="PANTHER" id="PTHR34978:SF3">
    <property type="entry name" value="SLR0241 PROTEIN"/>
    <property type="match status" value="1"/>
</dbReference>
<dbReference type="PANTHER" id="PTHR34978">
    <property type="entry name" value="POSSIBLE SENSOR-TRANSDUCER PROTEIN BLAR"/>
    <property type="match status" value="1"/>
</dbReference>
<organism evidence="3 5">
    <name type="scientific">Alteromonas australica</name>
    <dbReference type="NCBI Taxonomy" id="589873"/>
    <lineage>
        <taxon>Bacteria</taxon>
        <taxon>Pseudomonadati</taxon>
        <taxon>Pseudomonadota</taxon>
        <taxon>Gammaproteobacteria</taxon>
        <taxon>Alteromonadales</taxon>
        <taxon>Alteromonadaceae</taxon>
        <taxon>Alteromonas/Salinimonas group</taxon>
        <taxon>Alteromonas</taxon>
    </lineage>
</organism>
<dbReference type="Gene3D" id="3.30.2010.10">
    <property type="entry name" value="Metalloproteases ('zincins'), catalytic domain"/>
    <property type="match status" value="1"/>
</dbReference>
<dbReference type="EMBL" id="DNAN01000420">
    <property type="protein sequence ID" value="HAW76397.1"/>
    <property type="molecule type" value="Genomic_DNA"/>
</dbReference>
<evidence type="ECO:0000259" key="2">
    <source>
        <dbReference type="Pfam" id="PF05569"/>
    </source>
</evidence>
<accession>A0A350P530</accession>
<feature type="domain" description="Peptidase M56" evidence="2">
    <location>
        <begin position="105"/>
        <end position="228"/>
    </location>
</feature>
<dbReference type="InterPro" id="IPR008756">
    <property type="entry name" value="Peptidase_M56"/>
</dbReference>
<keyword evidence="1" id="KW-1133">Transmembrane helix</keyword>
<dbReference type="EMBL" id="DONK01000100">
    <property type="protein sequence ID" value="HBU50943.1"/>
    <property type="molecule type" value="Genomic_DNA"/>
</dbReference>
<protein>
    <recommendedName>
        <fullName evidence="2">Peptidase M56 domain-containing protein</fullName>
    </recommendedName>
</protein>
<comment type="caution">
    <text evidence="3">The sequence shown here is derived from an EMBL/GenBank/DDBJ whole genome shotgun (WGS) entry which is preliminary data.</text>
</comment>
<keyword evidence="1" id="KW-0472">Membrane</keyword>
<evidence type="ECO:0000313" key="4">
    <source>
        <dbReference type="EMBL" id="HBU50943.1"/>
    </source>
</evidence>
<evidence type="ECO:0000256" key="1">
    <source>
        <dbReference type="SAM" id="Phobius"/>
    </source>
</evidence>
<dbReference type="STRING" id="589873.EP12_00730"/>
<dbReference type="InterPro" id="IPR052173">
    <property type="entry name" value="Beta-lactam_resp_regulator"/>
</dbReference>
<feature type="transmembrane region" description="Helical" evidence="1">
    <location>
        <begin position="297"/>
        <end position="321"/>
    </location>
</feature>
<dbReference type="Proteomes" id="UP000263517">
    <property type="component" value="Unassembled WGS sequence"/>
</dbReference>
<feature type="transmembrane region" description="Helical" evidence="1">
    <location>
        <begin position="49"/>
        <end position="68"/>
    </location>
</feature>
<feature type="transmembrane region" description="Helical" evidence="1">
    <location>
        <begin position="101"/>
        <end position="121"/>
    </location>
</feature>
<gene>
    <name evidence="3" type="ORF">DCW74_11770</name>
    <name evidence="4" type="ORF">DEB45_06770</name>
</gene>